<sequence length="374" mass="40815">MLHYPWSILRSKTHSNDADRISLCGWLSKENHNLCTRRHSVNARLHRLGFTLVELLVVIAIIGVLVALLLPAVQAAREAARRTQCKNSLRQIAIALQNHHDTTKRFPAGCKHENPTPPSVSNVYEGNWNWSAMLLPYVEQTALYDQIGITDTDLATALDDPNKLTVMQTSLSVFLCPTTASPTVNEERDIRSTSGQYYGLATSDYVGVNSSNELRRYRGAPGRDANGIFMLEKGTRIREITDGTSNTLILGERSWETALPGSEGFVLGRAGVVFGIRGVRDNSEIGLADSMGCGKYAMNYSSSNPTKSNSFARRGFSSRHPGGANFAFADGSVDFISDSIDGGFDSDQTAITDEVDTPWESLLGISDGVVTGDY</sequence>
<evidence type="ECO:0000313" key="4">
    <source>
        <dbReference type="Proteomes" id="UP000318437"/>
    </source>
</evidence>
<dbReference type="EMBL" id="SJPS01000016">
    <property type="protein sequence ID" value="TWU20347.1"/>
    <property type="molecule type" value="Genomic_DNA"/>
</dbReference>
<keyword evidence="1" id="KW-0812">Transmembrane</keyword>
<protein>
    <submittedName>
        <fullName evidence="3">Type II secretion system protein G</fullName>
    </submittedName>
</protein>
<organism evidence="3 4">
    <name type="scientific">Bythopirellula polymerisocia</name>
    <dbReference type="NCBI Taxonomy" id="2528003"/>
    <lineage>
        <taxon>Bacteria</taxon>
        <taxon>Pseudomonadati</taxon>
        <taxon>Planctomycetota</taxon>
        <taxon>Planctomycetia</taxon>
        <taxon>Pirellulales</taxon>
        <taxon>Lacipirellulaceae</taxon>
        <taxon>Bythopirellula</taxon>
    </lineage>
</organism>
<dbReference type="InterPro" id="IPR011453">
    <property type="entry name" value="DUF1559"/>
</dbReference>
<evidence type="ECO:0000313" key="3">
    <source>
        <dbReference type="EMBL" id="TWU20347.1"/>
    </source>
</evidence>
<dbReference type="NCBIfam" id="TIGR04294">
    <property type="entry name" value="pre_pil_HX9DG"/>
    <property type="match status" value="1"/>
</dbReference>
<dbReference type="PANTHER" id="PTHR30093">
    <property type="entry name" value="GENERAL SECRETION PATHWAY PROTEIN G"/>
    <property type="match status" value="1"/>
</dbReference>
<dbReference type="AlphaFoldDB" id="A0A5C6C8H5"/>
<dbReference type="RefSeq" id="WP_231936536.1">
    <property type="nucleotide sequence ID" value="NZ_SJPS01000016.1"/>
</dbReference>
<dbReference type="InterPro" id="IPR027558">
    <property type="entry name" value="Pre_pil_HX9DG_C"/>
</dbReference>
<comment type="caution">
    <text evidence="3">The sequence shown here is derived from an EMBL/GenBank/DDBJ whole genome shotgun (WGS) entry which is preliminary data.</text>
</comment>
<dbReference type="Pfam" id="PF07596">
    <property type="entry name" value="SBP_bac_10"/>
    <property type="match status" value="1"/>
</dbReference>
<evidence type="ECO:0000256" key="1">
    <source>
        <dbReference type="SAM" id="Phobius"/>
    </source>
</evidence>
<dbReference type="NCBIfam" id="TIGR02532">
    <property type="entry name" value="IV_pilin_GFxxxE"/>
    <property type="match status" value="1"/>
</dbReference>
<feature type="transmembrane region" description="Helical" evidence="1">
    <location>
        <begin position="48"/>
        <end position="73"/>
    </location>
</feature>
<proteinExistence type="predicted"/>
<name>A0A5C6C8H5_9BACT</name>
<keyword evidence="4" id="KW-1185">Reference proteome</keyword>
<keyword evidence="1" id="KW-1133">Transmembrane helix</keyword>
<dbReference type="PANTHER" id="PTHR30093:SF2">
    <property type="entry name" value="TYPE II SECRETION SYSTEM PROTEIN H"/>
    <property type="match status" value="1"/>
</dbReference>
<keyword evidence="1" id="KW-0472">Membrane</keyword>
<dbReference type="Pfam" id="PF07963">
    <property type="entry name" value="N_methyl"/>
    <property type="match status" value="1"/>
</dbReference>
<dbReference type="Gene3D" id="3.30.700.10">
    <property type="entry name" value="Glycoprotein, Type 4 Pilin"/>
    <property type="match status" value="1"/>
</dbReference>
<dbReference type="InterPro" id="IPR045584">
    <property type="entry name" value="Pilin-like"/>
</dbReference>
<feature type="domain" description="DUF1559" evidence="2">
    <location>
        <begin position="74"/>
        <end position="342"/>
    </location>
</feature>
<dbReference type="Proteomes" id="UP000318437">
    <property type="component" value="Unassembled WGS sequence"/>
</dbReference>
<dbReference type="SUPFAM" id="SSF54523">
    <property type="entry name" value="Pili subunits"/>
    <property type="match status" value="1"/>
</dbReference>
<accession>A0A5C6C8H5</accession>
<dbReference type="InterPro" id="IPR012902">
    <property type="entry name" value="N_methyl_site"/>
</dbReference>
<reference evidence="3 4" key="1">
    <citation type="submission" date="2019-02" db="EMBL/GenBank/DDBJ databases">
        <title>Deep-cultivation of Planctomycetes and their phenomic and genomic characterization uncovers novel biology.</title>
        <authorList>
            <person name="Wiegand S."/>
            <person name="Jogler M."/>
            <person name="Boedeker C."/>
            <person name="Pinto D."/>
            <person name="Vollmers J."/>
            <person name="Rivas-Marin E."/>
            <person name="Kohn T."/>
            <person name="Peeters S.H."/>
            <person name="Heuer A."/>
            <person name="Rast P."/>
            <person name="Oberbeckmann S."/>
            <person name="Bunk B."/>
            <person name="Jeske O."/>
            <person name="Meyerdierks A."/>
            <person name="Storesund J.E."/>
            <person name="Kallscheuer N."/>
            <person name="Luecker S."/>
            <person name="Lage O.M."/>
            <person name="Pohl T."/>
            <person name="Merkel B.J."/>
            <person name="Hornburger P."/>
            <person name="Mueller R.-W."/>
            <person name="Bruemmer F."/>
            <person name="Labrenz M."/>
            <person name="Spormann A.M."/>
            <person name="Op Den Camp H."/>
            <person name="Overmann J."/>
            <person name="Amann R."/>
            <person name="Jetten M.S.M."/>
            <person name="Mascher T."/>
            <person name="Medema M.H."/>
            <person name="Devos D.P."/>
            <person name="Kaster A.-K."/>
            <person name="Ovreas L."/>
            <person name="Rohde M."/>
            <person name="Galperin M.Y."/>
            <person name="Jogler C."/>
        </authorList>
    </citation>
    <scope>NUCLEOTIDE SEQUENCE [LARGE SCALE GENOMIC DNA]</scope>
    <source>
        <strain evidence="3 4">Pla144</strain>
    </source>
</reference>
<evidence type="ECO:0000259" key="2">
    <source>
        <dbReference type="Pfam" id="PF07596"/>
    </source>
</evidence>
<gene>
    <name evidence="3" type="primary">xcpT_14</name>
    <name evidence="3" type="ORF">Pla144_49940</name>
</gene>